<evidence type="ECO:0000313" key="5">
    <source>
        <dbReference type="EMBL" id="AXR08351.1"/>
    </source>
</evidence>
<sequence>MRCFIGLDLSVSNKLALEQWRNKALPDLPSRTPAPAKGSRHKVSSAAPPAAVAPANFHLTLAFLGQLDMRQHEEVMARLDEVRQPPISLTLDTTGVWQGPKILFCAPHNVPDELYELVRQVTKAARQSGIAIERREYRPHVTMLRKASAALPPPLYPPQIACNFDKFHLFESVSSPHGVSYPIRHSWPLIPNLSVRERLRRGLA</sequence>
<feature type="domain" description="Phosphoesterase HXTX" evidence="4">
    <location>
        <begin position="107"/>
        <end position="179"/>
    </location>
</feature>
<feature type="active site" description="Proton acceptor" evidence="2">
    <location>
        <position position="140"/>
    </location>
</feature>
<comment type="function">
    <text evidence="2">Hydrolyzes RNA 2',3'-cyclic phosphodiester to an RNA 2'-phosphomonoester.</text>
</comment>
<dbReference type="PANTHER" id="PTHR35561">
    <property type="entry name" value="RNA 2',3'-CYCLIC PHOSPHODIESTERASE"/>
    <property type="match status" value="1"/>
</dbReference>
<dbReference type="EMBL" id="CP031769">
    <property type="protein sequence ID" value="AXR08351.1"/>
    <property type="molecule type" value="Genomic_DNA"/>
</dbReference>
<dbReference type="NCBIfam" id="TIGR02258">
    <property type="entry name" value="2_5_ligase"/>
    <property type="match status" value="1"/>
</dbReference>
<dbReference type="GO" id="GO:0008664">
    <property type="term" value="F:RNA 2',3'-cyclic 3'-phosphodiesterase activity"/>
    <property type="evidence" value="ECO:0007669"/>
    <property type="project" value="UniProtKB-EC"/>
</dbReference>
<evidence type="ECO:0000313" key="6">
    <source>
        <dbReference type="Proteomes" id="UP000262073"/>
    </source>
</evidence>
<dbReference type="Pfam" id="PF02834">
    <property type="entry name" value="LigT_PEase"/>
    <property type="match status" value="2"/>
</dbReference>
<evidence type="ECO:0000256" key="2">
    <source>
        <dbReference type="HAMAP-Rule" id="MF_01940"/>
    </source>
</evidence>
<dbReference type="Gene3D" id="3.90.1140.10">
    <property type="entry name" value="Cyclic phosphodiesterase"/>
    <property type="match status" value="1"/>
</dbReference>
<comment type="similarity">
    <text evidence="2">Belongs to the 2H phosphoesterase superfamily. ThpR family.</text>
</comment>
<proteinExistence type="inferred from homology"/>
<dbReference type="SUPFAM" id="SSF55144">
    <property type="entry name" value="LigT-like"/>
    <property type="match status" value="1"/>
</dbReference>
<dbReference type="GO" id="GO:0004113">
    <property type="term" value="F:2',3'-cyclic-nucleotide 3'-phosphodiesterase activity"/>
    <property type="evidence" value="ECO:0007669"/>
    <property type="project" value="InterPro"/>
</dbReference>
<dbReference type="AlphaFoldDB" id="A0A346NS44"/>
<comment type="catalytic activity">
    <reaction evidence="2">
        <text>a 3'-end 2',3'-cyclophospho-ribonucleotide-RNA + H2O = a 3'-end 2'-phospho-ribonucleotide-RNA + H(+)</text>
        <dbReference type="Rhea" id="RHEA:11828"/>
        <dbReference type="Rhea" id="RHEA-COMP:10464"/>
        <dbReference type="Rhea" id="RHEA-COMP:17353"/>
        <dbReference type="ChEBI" id="CHEBI:15377"/>
        <dbReference type="ChEBI" id="CHEBI:15378"/>
        <dbReference type="ChEBI" id="CHEBI:83064"/>
        <dbReference type="ChEBI" id="CHEBI:173113"/>
        <dbReference type="EC" id="3.1.4.58"/>
    </reaction>
</comment>
<evidence type="ECO:0000256" key="1">
    <source>
        <dbReference type="ARBA" id="ARBA00022801"/>
    </source>
</evidence>
<dbReference type="EC" id="3.1.4.58" evidence="2"/>
<dbReference type="InterPro" id="IPR014051">
    <property type="entry name" value="Phosphoesterase_HXTX"/>
</dbReference>
<dbReference type="KEGG" id="salm:D0Y50_01465"/>
<dbReference type="OrthoDB" id="7061261at2"/>
<keyword evidence="1 2" id="KW-0378">Hydrolase</keyword>
<feature type="active site" description="Proton donor" evidence="2">
    <location>
        <position position="58"/>
    </location>
</feature>
<dbReference type="PANTHER" id="PTHR35561:SF1">
    <property type="entry name" value="RNA 2',3'-CYCLIC PHOSPHODIESTERASE"/>
    <property type="match status" value="1"/>
</dbReference>
<evidence type="ECO:0000256" key="3">
    <source>
        <dbReference type="SAM" id="MobiDB-lite"/>
    </source>
</evidence>
<protein>
    <recommendedName>
        <fullName evidence="2">RNA 2',3'-cyclic phosphodiesterase</fullName>
        <shortName evidence="2">RNA 2',3'-CPDase</shortName>
        <ecNumber evidence="2">3.1.4.58</ecNumber>
    </recommendedName>
</protein>
<feature type="region of interest" description="Disordered" evidence="3">
    <location>
        <begin position="26"/>
        <end position="47"/>
    </location>
</feature>
<dbReference type="HAMAP" id="MF_01940">
    <property type="entry name" value="RNA_CPDase"/>
    <property type="match status" value="1"/>
</dbReference>
<organism evidence="5 6">
    <name type="scientific">Salinimonas sediminis</name>
    <dbReference type="NCBI Taxonomy" id="2303538"/>
    <lineage>
        <taxon>Bacteria</taxon>
        <taxon>Pseudomonadati</taxon>
        <taxon>Pseudomonadota</taxon>
        <taxon>Gammaproteobacteria</taxon>
        <taxon>Alteromonadales</taxon>
        <taxon>Alteromonadaceae</taxon>
        <taxon>Alteromonas/Salinimonas group</taxon>
        <taxon>Salinimonas</taxon>
    </lineage>
</organism>
<evidence type="ECO:0000259" key="4">
    <source>
        <dbReference type="Pfam" id="PF02834"/>
    </source>
</evidence>
<feature type="domain" description="Phosphoesterase HXTX" evidence="4">
    <location>
        <begin position="52"/>
        <end position="99"/>
    </location>
</feature>
<keyword evidence="6" id="KW-1185">Reference proteome</keyword>
<dbReference type="Proteomes" id="UP000262073">
    <property type="component" value="Chromosome"/>
</dbReference>
<gene>
    <name evidence="5" type="primary">thpR</name>
    <name evidence="5" type="ORF">D0Y50_01465</name>
</gene>
<name>A0A346NS44_9ALTE</name>
<dbReference type="InterPro" id="IPR009097">
    <property type="entry name" value="Cyclic_Pdiesterase"/>
</dbReference>
<reference evidence="5 6" key="1">
    <citation type="submission" date="2018-08" db="EMBL/GenBank/DDBJ databases">
        <title>Salinimonas sediminis sp. nov., a piezophilic bacterium isolated from a deep-sea sediment sample from the New Britain Trench.</title>
        <authorList>
            <person name="Cao J."/>
        </authorList>
    </citation>
    <scope>NUCLEOTIDE SEQUENCE [LARGE SCALE GENOMIC DNA]</scope>
    <source>
        <strain evidence="5 6">N102</strain>
    </source>
</reference>
<feature type="short sequence motif" description="HXTX 2" evidence="2">
    <location>
        <begin position="140"/>
        <end position="143"/>
    </location>
</feature>
<accession>A0A346NS44</accession>
<dbReference type="InterPro" id="IPR004175">
    <property type="entry name" value="RNA_CPDase"/>
</dbReference>
<feature type="short sequence motif" description="HXTX 1" evidence="2">
    <location>
        <begin position="58"/>
        <end position="61"/>
    </location>
</feature>